<reference evidence="2" key="1">
    <citation type="submission" date="2013-12" db="EMBL/GenBank/DDBJ databases">
        <title>The Genome Sequence of Aphanomyces invadans NJM9701.</title>
        <authorList>
            <consortium name="The Broad Institute Genomics Platform"/>
            <person name="Russ C."/>
            <person name="Tyler B."/>
            <person name="van West P."/>
            <person name="Dieguez-Uribeondo J."/>
            <person name="Young S.K."/>
            <person name="Zeng Q."/>
            <person name="Gargeya S."/>
            <person name="Fitzgerald M."/>
            <person name="Abouelleil A."/>
            <person name="Alvarado L."/>
            <person name="Chapman S.B."/>
            <person name="Gainer-Dewar J."/>
            <person name="Goldberg J."/>
            <person name="Griggs A."/>
            <person name="Gujja S."/>
            <person name="Hansen M."/>
            <person name="Howarth C."/>
            <person name="Imamovic A."/>
            <person name="Ireland A."/>
            <person name="Larimer J."/>
            <person name="McCowan C."/>
            <person name="Murphy C."/>
            <person name="Pearson M."/>
            <person name="Poon T.W."/>
            <person name="Priest M."/>
            <person name="Roberts A."/>
            <person name="Saif S."/>
            <person name="Shea T."/>
            <person name="Sykes S."/>
            <person name="Wortman J."/>
            <person name="Nusbaum C."/>
            <person name="Birren B."/>
        </authorList>
    </citation>
    <scope>NUCLEOTIDE SEQUENCE [LARGE SCALE GENOMIC DNA]</scope>
    <source>
        <strain evidence="2">NJM9701</strain>
    </source>
</reference>
<evidence type="ECO:0000313" key="2">
    <source>
        <dbReference type="EMBL" id="ETW02625.1"/>
    </source>
</evidence>
<organism evidence="2">
    <name type="scientific">Aphanomyces invadans</name>
    <dbReference type="NCBI Taxonomy" id="157072"/>
    <lineage>
        <taxon>Eukaryota</taxon>
        <taxon>Sar</taxon>
        <taxon>Stramenopiles</taxon>
        <taxon>Oomycota</taxon>
        <taxon>Saprolegniomycetes</taxon>
        <taxon>Saprolegniales</taxon>
        <taxon>Verrucalvaceae</taxon>
        <taxon>Aphanomyces</taxon>
    </lineage>
</organism>
<dbReference type="OrthoDB" id="185373at2759"/>
<dbReference type="VEuPathDB" id="FungiDB:H310_06090"/>
<name>A0A024U8T0_9STRA</name>
<sequence>MLPRCCGRALSAAHVSCTASTARTLHPTGRWNEISSTSTYSTARNLPTGSAHVAAYHTSPSTPSRPPHKFDAKELDELTRTKERMRNMCNRGEFAAVVQEVAKLYQPLASALQSSGSPNKRKTKSAEALPSSNSHVLFNPDMTAHVESEAMALLVQHRATDAALLLLDNLQEMAAASSDVKPKRQTMSFILGMLTFNRRFPQVLAAYDFATSLSIFPTESMNANYLGALVRTTQFYNAAKAWRKLSAQNCPRGVYAYREALHIFSTLRDAKEIMAILDDVEVHGIKLREIDYARAMTGLSSAIDEDADKGHASDCADLILDLYDKMQTFESITPISPQLFGSVMEAAVYMKDYDKALAVYQDYSSLPTAQRTKGVDHVSSPLIYALLGSDRRDEALGLLAAAHAQKNEVEASAIAGRLAFYYASNGLDADLMAFLAECPQPLRLHYRNDKELLTVLHKVTRTAQMHEVDLWTFLVNHKQLLHLDVHLWWWKLLMLAEGAKKWRLMRLMLSDQSSNTSGVKPQQWRAMLKNCARRVTPNDVEGYAFIVYVAERMGGLDKGHFTLPQLQALVTAYSQTNDHANAIAVFQHLHKLCSGDKDATPPTAATYESAKKSFLALGYDAEANQIDAILKLHQQVVPPA</sequence>
<dbReference type="AlphaFoldDB" id="A0A024U8T0"/>
<dbReference type="eggNOG" id="ENOG502SIT1">
    <property type="taxonomic scope" value="Eukaryota"/>
</dbReference>
<dbReference type="Gene3D" id="1.25.40.10">
    <property type="entry name" value="Tetratricopeptide repeat domain"/>
    <property type="match status" value="1"/>
</dbReference>
<dbReference type="RefSeq" id="XP_008869230.1">
    <property type="nucleotide sequence ID" value="XM_008871008.1"/>
</dbReference>
<dbReference type="GeneID" id="20083140"/>
<feature type="region of interest" description="Disordered" evidence="1">
    <location>
        <begin position="112"/>
        <end position="134"/>
    </location>
</feature>
<dbReference type="InterPro" id="IPR011990">
    <property type="entry name" value="TPR-like_helical_dom_sf"/>
</dbReference>
<protein>
    <submittedName>
        <fullName evidence="2">Uncharacterized protein</fullName>
    </submittedName>
</protein>
<dbReference type="STRING" id="157072.A0A024U8T0"/>
<gene>
    <name evidence="2" type="ORF">H310_06090</name>
</gene>
<evidence type="ECO:0000256" key="1">
    <source>
        <dbReference type="SAM" id="MobiDB-lite"/>
    </source>
</evidence>
<proteinExistence type="predicted"/>
<accession>A0A024U8T0</accession>
<dbReference type="EMBL" id="KI913961">
    <property type="protein sequence ID" value="ETW02625.1"/>
    <property type="molecule type" value="Genomic_DNA"/>
</dbReference>